<dbReference type="Pfam" id="PF01136">
    <property type="entry name" value="Peptidase_U32"/>
    <property type="match status" value="1"/>
</dbReference>
<proteinExistence type="predicted"/>
<evidence type="ECO:0000313" key="1">
    <source>
        <dbReference type="EMBL" id="RGR67105.1"/>
    </source>
</evidence>
<sequence>MKQINWIAALQQASSLENMQKSGITTIRIGIEGCSVRSARLFSKAEAEDILNRCQQAGLRREIVFNRLWMEEELPEMEAWLQQIQIWNPEGIVYMDPAVFLAAEKLGFQDRLIYAPDTLMTNSRDLQMMLDLGVGRVVLAAEITLEEILEIARKTDGSRLELQIHGRQVMAYSRRPLVSNYLQVIGKSVDDLRHRRDLYLIEATRTGKMPVLEEAEGAAVYMESTLCSLDQLSQLAASGICHFAFDSLFSCDDELIDARKAYEAVLEGADPAELKKQLEQRWPDLNYGSGYYEQKTNLTKEDAA</sequence>
<gene>
    <name evidence="1" type="ORF">DWY25_17225</name>
</gene>
<dbReference type="InterPro" id="IPR001539">
    <property type="entry name" value="Peptidase_U32"/>
</dbReference>
<name>A0A412FG27_9FIRM</name>
<organism evidence="1 2">
    <name type="scientific">Holdemania filiformis</name>
    <dbReference type="NCBI Taxonomy" id="61171"/>
    <lineage>
        <taxon>Bacteria</taxon>
        <taxon>Bacillati</taxon>
        <taxon>Bacillota</taxon>
        <taxon>Erysipelotrichia</taxon>
        <taxon>Erysipelotrichales</taxon>
        <taxon>Erysipelotrichaceae</taxon>
        <taxon>Holdemania</taxon>
    </lineage>
</organism>
<accession>A0A412FG27</accession>
<comment type="caution">
    <text evidence="1">The sequence shown here is derived from an EMBL/GenBank/DDBJ whole genome shotgun (WGS) entry which is preliminary data.</text>
</comment>
<dbReference type="RefSeq" id="WP_117896314.1">
    <property type="nucleotide sequence ID" value="NZ_CABJCV010000034.1"/>
</dbReference>
<dbReference type="GeneID" id="83017139"/>
<evidence type="ECO:0008006" key="3">
    <source>
        <dbReference type="Google" id="ProtNLM"/>
    </source>
</evidence>
<keyword evidence="2" id="KW-1185">Reference proteome</keyword>
<evidence type="ECO:0000313" key="2">
    <source>
        <dbReference type="Proteomes" id="UP000284178"/>
    </source>
</evidence>
<dbReference type="InterPro" id="IPR051454">
    <property type="entry name" value="RNA/ubiquinone_mod_enzymes"/>
</dbReference>
<dbReference type="EMBL" id="QRUP01000034">
    <property type="protein sequence ID" value="RGR67105.1"/>
    <property type="molecule type" value="Genomic_DNA"/>
</dbReference>
<dbReference type="Proteomes" id="UP000284178">
    <property type="component" value="Unassembled WGS sequence"/>
</dbReference>
<dbReference type="PANTHER" id="PTHR30217:SF12">
    <property type="entry name" value="U32 FAMILY PEPTIDASE"/>
    <property type="match status" value="1"/>
</dbReference>
<dbReference type="PANTHER" id="PTHR30217">
    <property type="entry name" value="PEPTIDASE U32 FAMILY"/>
    <property type="match status" value="1"/>
</dbReference>
<reference evidence="1 2" key="1">
    <citation type="submission" date="2018-08" db="EMBL/GenBank/DDBJ databases">
        <title>A genome reference for cultivated species of the human gut microbiota.</title>
        <authorList>
            <person name="Zou Y."/>
            <person name="Xue W."/>
            <person name="Luo G."/>
        </authorList>
    </citation>
    <scope>NUCLEOTIDE SEQUENCE [LARGE SCALE GENOMIC DNA]</scope>
    <source>
        <strain evidence="1 2">AF24-29</strain>
    </source>
</reference>
<protein>
    <recommendedName>
        <fullName evidence="3">U32 family peptidase</fullName>
    </recommendedName>
</protein>
<dbReference type="AlphaFoldDB" id="A0A412FG27"/>